<dbReference type="PANTHER" id="PTHR40590">
    <property type="entry name" value="CYTOPLASMIC PROTEIN-RELATED"/>
    <property type="match status" value="1"/>
</dbReference>
<dbReference type="AlphaFoldDB" id="A0A2I1X990"/>
<dbReference type="CDD" id="cd14789">
    <property type="entry name" value="Tiki"/>
    <property type="match status" value="1"/>
</dbReference>
<name>A0A2I1X990_NEISI</name>
<protein>
    <submittedName>
        <fullName evidence="2">TraB/GumN family protein</fullName>
    </submittedName>
</protein>
<evidence type="ECO:0000313" key="3">
    <source>
        <dbReference type="Proteomes" id="UP000234767"/>
    </source>
</evidence>
<dbReference type="Pfam" id="PF01963">
    <property type="entry name" value="TraB_PrgY_gumN"/>
    <property type="match status" value="1"/>
</dbReference>
<evidence type="ECO:0000256" key="1">
    <source>
        <dbReference type="SAM" id="SignalP"/>
    </source>
</evidence>
<keyword evidence="1" id="KW-0732">Signal</keyword>
<dbReference type="RefSeq" id="WP_101810921.1">
    <property type="nucleotide sequence ID" value="NZ_PKJO01000026.1"/>
</dbReference>
<reference evidence="2 3" key="1">
    <citation type="submission" date="2017-12" db="EMBL/GenBank/DDBJ databases">
        <title>Phylogenetic diversity of female urinary microbiome.</title>
        <authorList>
            <person name="Thomas-White K."/>
            <person name="Wolfe A.J."/>
        </authorList>
    </citation>
    <scope>NUCLEOTIDE SEQUENCE [LARGE SCALE GENOMIC DNA]</scope>
    <source>
        <strain evidence="2 3">UMB0321</strain>
    </source>
</reference>
<organism evidence="2 3">
    <name type="scientific">Neisseria sicca</name>
    <dbReference type="NCBI Taxonomy" id="490"/>
    <lineage>
        <taxon>Bacteria</taxon>
        <taxon>Pseudomonadati</taxon>
        <taxon>Pseudomonadota</taxon>
        <taxon>Betaproteobacteria</taxon>
        <taxon>Neisseriales</taxon>
        <taxon>Neisseriaceae</taxon>
        <taxon>Neisseria</taxon>
    </lineage>
</organism>
<dbReference type="Proteomes" id="UP000234767">
    <property type="component" value="Unassembled WGS sequence"/>
</dbReference>
<dbReference type="EMBL" id="PKJO01000026">
    <property type="protein sequence ID" value="PLA39198.1"/>
    <property type="molecule type" value="Genomic_DNA"/>
</dbReference>
<feature type="signal peptide" evidence="1">
    <location>
        <begin position="1"/>
        <end position="18"/>
    </location>
</feature>
<gene>
    <name evidence="2" type="ORF">CYK00_11990</name>
</gene>
<comment type="caution">
    <text evidence="2">The sequence shown here is derived from an EMBL/GenBank/DDBJ whole genome shotgun (WGS) entry which is preliminary data.</text>
</comment>
<evidence type="ECO:0000313" key="2">
    <source>
        <dbReference type="EMBL" id="PLA39198.1"/>
    </source>
</evidence>
<sequence length="333" mass="37371">MRPFPSLLVAGFTFLTLAACQPEAEHTASDEKIKTASAASIDWSVPQLSSNVWKISKAGQPDSYLAGTIHIGKKEAVLSKEAENLLASVEQLTTETDVLPEENPETQQQYQQFFNQAADTKSLKAKLGDKVFKSLQEAFRINPETAPLAEAVDGMKPWAAFLFAQSVYPAEYSSTTGVDMLLSKAAQKAGKPRRFLETMPQLAESFSAFPEETIIRILKTTTDNNKDFLEQTHEMYDLYESGNFDGFADTHKKYEQQSLKKYPEIAPLMLNWFQNDLLVGRNLKWLPEIKAQSAEKSTLFAVGIMHLMSEQGLIELLRKDGYEVTPMPKILMW</sequence>
<dbReference type="InterPro" id="IPR047111">
    <property type="entry name" value="YbaP-like"/>
</dbReference>
<feature type="chain" id="PRO_5014192077" evidence="1">
    <location>
        <begin position="19"/>
        <end position="333"/>
    </location>
</feature>
<dbReference type="PROSITE" id="PS51257">
    <property type="entry name" value="PROKAR_LIPOPROTEIN"/>
    <property type="match status" value="1"/>
</dbReference>
<proteinExistence type="predicted"/>
<dbReference type="InterPro" id="IPR002816">
    <property type="entry name" value="TraB/PrgY/GumN_fam"/>
</dbReference>
<accession>A0A2I1X990</accession>
<dbReference type="PANTHER" id="PTHR40590:SF1">
    <property type="entry name" value="CYTOPLASMIC PROTEIN"/>
    <property type="match status" value="1"/>
</dbReference>